<dbReference type="PANTHER" id="PTHR42733">
    <property type="entry name" value="DJ-1 PROTEIN"/>
    <property type="match status" value="1"/>
</dbReference>
<dbReference type="PROSITE" id="PS51276">
    <property type="entry name" value="PEPTIDASE_C56_PFPI"/>
    <property type="match status" value="1"/>
</dbReference>
<dbReference type="RefSeq" id="WP_345535709.1">
    <property type="nucleotide sequence ID" value="NZ_BAABGJ010000003.1"/>
</dbReference>
<dbReference type="InterPro" id="IPR002818">
    <property type="entry name" value="DJ-1/PfpI"/>
</dbReference>
<evidence type="ECO:0000259" key="2">
    <source>
        <dbReference type="Pfam" id="PF01965"/>
    </source>
</evidence>
<dbReference type="Pfam" id="PF01965">
    <property type="entry name" value="DJ-1_PfpI"/>
    <property type="match status" value="1"/>
</dbReference>
<dbReference type="Proteomes" id="UP001500975">
    <property type="component" value="Unassembled WGS sequence"/>
</dbReference>
<dbReference type="InterPro" id="IPR029062">
    <property type="entry name" value="Class_I_gatase-like"/>
</dbReference>
<dbReference type="InterPro" id="IPR006286">
    <property type="entry name" value="C56_PfpI-like"/>
</dbReference>
<evidence type="ECO:0000313" key="3">
    <source>
        <dbReference type="EMBL" id="GAA4331178.1"/>
    </source>
</evidence>
<comment type="caution">
    <text evidence="3">The sequence shown here is derived from an EMBL/GenBank/DDBJ whole genome shotgun (WGS) entry which is preliminary data.</text>
</comment>
<reference evidence="4" key="1">
    <citation type="journal article" date="2019" name="Int. J. Syst. Evol. Microbiol.">
        <title>The Global Catalogue of Microorganisms (GCM) 10K type strain sequencing project: providing services to taxonomists for standard genome sequencing and annotation.</title>
        <authorList>
            <consortium name="The Broad Institute Genomics Platform"/>
            <consortium name="The Broad Institute Genome Sequencing Center for Infectious Disease"/>
            <person name="Wu L."/>
            <person name="Ma J."/>
        </authorList>
    </citation>
    <scope>NUCLEOTIDE SEQUENCE [LARGE SCALE GENOMIC DNA]</scope>
    <source>
        <strain evidence="4">JCM 17804</strain>
    </source>
</reference>
<proteinExistence type="inferred from homology"/>
<keyword evidence="4" id="KW-1185">Reference proteome</keyword>
<dbReference type="NCBIfam" id="TIGR01382">
    <property type="entry name" value="PfpI"/>
    <property type="match status" value="1"/>
</dbReference>
<keyword evidence="3" id="KW-0315">Glutamine amidotransferase</keyword>
<organism evidence="3 4">
    <name type="scientific">Variovorax defluvii</name>
    <dbReference type="NCBI Taxonomy" id="913761"/>
    <lineage>
        <taxon>Bacteria</taxon>
        <taxon>Pseudomonadati</taxon>
        <taxon>Pseudomonadota</taxon>
        <taxon>Betaproteobacteria</taxon>
        <taxon>Burkholderiales</taxon>
        <taxon>Comamonadaceae</taxon>
        <taxon>Variovorax</taxon>
    </lineage>
</organism>
<evidence type="ECO:0000313" key="4">
    <source>
        <dbReference type="Proteomes" id="UP001500975"/>
    </source>
</evidence>
<sequence length="189" mass="20803">MTHPKQQRQLEGMRIAILVTDGFEQSEMTEPRKALDAAGADTSLVSPKKGQVRGWKHHNPADRFEVDVPLQQAAAHEYDALVLPGGVVNPDALRIDEQAVTFVRDFVKAGKPIAAICHGPWTLIEAEAVKGRTMTSWPSLKTDLTNAGAHWIDREVVADGPLITSRRPDDLPAFNRVLIETLLKLHAHA</sequence>
<dbReference type="EMBL" id="BAABGJ010000003">
    <property type="protein sequence ID" value="GAA4331178.1"/>
    <property type="molecule type" value="Genomic_DNA"/>
</dbReference>
<feature type="domain" description="DJ-1/PfpI" evidence="2">
    <location>
        <begin position="13"/>
        <end position="180"/>
    </location>
</feature>
<protein>
    <submittedName>
        <fullName evidence="3">Type 1 glutamine amidotransferase domain-containing protein</fullName>
    </submittedName>
</protein>
<dbReference type="PANTHER" id="PTHR42733:SF12">
    <property type="entry name" value="PROTEINASE"/>
    <property type="match status" value="1"/>
</dbReference>
<dbReference type="CDD" id="cd03134">
    <property type="entry name" value="GATase1_PfpI_like"/>
    <property type="match status" value="1"/>
</dbReference>
<name>A0ABP8GXC5_9BURK</name>
<evidence type="ECO:0000256" key="1">
    <source>
        <dbReference type="ARBA" id="ARBA00008542"/>
    </source>
</evidence>
<gene>
    <name evidence="3" type="ORF">GCM10023165_05280</name>
</gene>
<accession>A0ABP8GXC5</accession>
<dbReference type="SUPFAM" id="SSF52317">
    <property type="entry name" value="Class I glutamine amidotransferase-like"/>
    <property type="match status" value="1"/>
</dbReference>
<dbReference type="Gene3D" id="3.40.50.880">
    <property type="match status" value="1"/>
</dbReference>
<comment type="similarity">
    <text evidence="1">Belongs to the peptidase C56 family.</text>
</comment>